<accession>A0AAV4TU92</accession>
<keyword evidence="2" id="KW-1185">Reference proteome</keyword>
<dbReference type="AlphaFoldDB" id="A0AAV4TU92"/>
<sequence length="148" mass="16635">MTGKDLLLHYILEVCLQNIVQIKYMYNVGSDPVFYSWCIMSDYGNDLRGRHFHVAELEGPPTAAAGEHDHEVPPAARGVAQAHVEAGLLLQERQEGHLPGDDHPQPLHMALQRQDHTLHGQTDSSAFLRHEVRVLPHDTQTCTMKIES</sequence>
<proteinExistence type="predicted"/>
<comment type="caution">
    <text evidence="1">The sequence shown here is derived from an EMBL/GenBank/DDBJ whole genome shotgun (WGS) entry which is preliminary data.</text>
</comment>
<protein>
    <submittedName>
        <fullName evidence="1">Uncharacterized protein</fullName>
    </submittedName>
</protein>
<reference evidence="1 2" key="1">
    <citation type="submission" date="2021-06" db="EMBL/GenBank/DDBJ databases">
        <title>Caerostris extrusa draft genome.</title>
        <authorList>
            <person name="Kono N."/>
            <person name="Arakawa K."/>
        </authorList>
    </citation>
    <scope>NUCLEOTIDE SEQUENCE [LARGE SCALE GENOMIC DNA]</scope>
</reference>
<gene>
    <name evidence="1" type="primary">AVEN_113385_1</name>
    <name evidence="1" type="ORF">CEXT_523951</name>
</gene>
<dbReference type="Proteomes" id="UP001054945">
    <property type="component" value="Unassembled WGS sequence"/>
</dbReference>
<dbReference type="EMBL" id="BPLR01011616">
    <property type="protein sequence ID" value="GIY47748.1"/>
    <property type="molecule type" value="Genomic_DNA"/>
</dbReference>
<evidence type="ECO:0000313" key="1">
    <source>
        <dbReference type="EMBL" id="GIY47748.1"/>
    </source>
</evidence>
<evidence type="ECO:0000313" key="2">
    <source>
        <dbReference type="Proteomes" id="UP001054945"/>
    </source>
</evidence>
<organism evidence="1 2">
    <name type="scientific">Caerostris extrusa</name>
    <name type="common">Bark spider</name>
    <name type="synonym">Caerostris bankana</name>
    <dbReference type="NCBI Taxonomy" id="172846"/>
    <lineage>
        <taxon>Eukaryota</taxon>
        <taxon>Metazoa</taxon>
        <taxon>Ecdysozoa</taxon>
        <taxon>Arthropoda</taxon>
        <taxon>Chelicerata</taxon>
        <taxon>Arachnida</taxon>
        <taxon>Araneae</taxon>
        <taxon>Araneomorphae</taxon>
        <taxon>Entelegynae</taxon>
        <taxon>Araneoidea</taxon>
        <taxon>Araneidae</taxon>
        <taxon>Caerostris</taxon>
    </lineage>
</organism>
<name>A0AAV4TU92_CAEEX</name>
<feature type="non-terminal residue" evidence="1">
    <location>
        <position position="148"/>
    </location>
</feature>